<dbReference type="PANTHER" id="PTHR23306">
    <property type="entry name" value="TUMOR SUSCEPTIBILITY GENE 101 PROTEIN-RELATED"/>
    <property type="match status" value="1"/>
</dbReference>
<evidence type="ECO:0000259" key="10">
    <source>
        <dbReference type="PROSITE" id="PS51322"/>
    </source>
</evidence>
<evidence type="ECO:0000256" key="2">
    <source>
        <dbReference type="ARBA" id="ARBA00009594"/>
    </source>
</evidence>
<dbReference type="PROSITE" id="PS51312">
    <property type="entry name" value="SB"/>
    <property type="match status" value="1"/>
</dbReference>
<evidence type="ECO:0000256" key="8">
    <source>
        <dbReference type="SAM" id="Coils"/>
    </source>
</evidence>
<evidence type="ECO:0000313" key="11">
    <source>
        <dbReference type="EMBL" id="GKU86460.1"/>
    </source>
</evidence>
<evidence type="ECO:0000256" key="1">
    <source>
        <dbReference type="ARBA" id="ARBA00004177"/>
    </source>
</evidence>
<dbReference type="EMBL" id="BPVZ01000001">
    <property type="protein sequence ID" value="GKU86460.1"/>
    <property type="molecule type" value="Genomic_DNA"/>
</dbReference>
<keyword evidence="5 7" id="KW-0653">Protein transport</keyword>
<gene>
    <name evidence="11" type="ORF">SLEP1_g980</name>
</gene>
<dbReference type="Gene3D" id="6.10.140.820">
    <property type="match status" value="1"/>
</dbReference>
<proteinExistence type="inferred from homology"/>
<dbReference type="GO" id="GO:0000813">
    <property type="term" value="C:ESCRT I complex"/>
    <property type="evidence" value="ECO:0007669"/>
    <property type="project" value="TreeGrafter"/>
</dbReference>
<evidence type="ECO:0000256" key="5">
    <source>
        <dbReference type="ARBA" id="ARBA00022927"/>
    </source>
</evidence>
<dbReference type="AlphaFoldDB" id="A0AAV5HI05"/>
<evidence type="ECO:0000256" key="3">
    <source>
        <dbReference type="ARBA" id="ARBA00022448"/>
    </source>
</evidence>
<evidence type="ECO:0000256" key="7">
    <source>
        <dbReference type="PROSITE-ProRule" id="PRU00644"/>
    </source>
</evidence>
<feature type="domain" description="SB" evidence="9">
    <location>
        <begin position="272"/>
        <end position="333"/>
    </location>
</feature>
<dbReference type="SUPFAM" id="SSF140111">
    <property type="entry name" value="Endosomal sorting complex assembly domain"/>
    <property type="match status" value="1"/>
</dbReference>
<dbReference type="GO" id="GO:0043130">
    <property type="term" value="F:ubiquitin binding"/>
    <property type="evidence" value="ECO:0007669"/>
    <property type="project" value="TreeGrafter"/>
</dbReference>
<accession>A0AAV5HI05</accession>
<dbReference type="SUPFAM" id="SSF54495">
    <property type="entry name" value="UBC-like"/>
    <property type="match status" value="1"/>
</dbReference>
<dbReference type="GO" id="GO:0015031">
    <property type="term" value="P:protein transport"/>
    <property type="evidence" value="ECO:0007669"/>
    <property type="project" value="UniProtKB-UniRule"/>
</dbReference>
<dbReference type="PROSITE" id="PS51322">
    <property type="entry name" value="UEV"/>
    <property type="match status" value="1"/>
</dbReference>
<feature type="domain" description="UEV" evidence="10">
    <location>
        <begin position="14"/>
        <end position="156"/>
    </location>
</feature>
<keyword evidence="4" id="KW-0967">Endosome</keyword>
<dbReference type="PANTHER" id="PTHR23306:SF21">
    <property type="entry name" value="UBIQUITIN-CONJUGATING ENZYME_RWD-LIKE PROTEIN"/>
    <property type="match status" value="1"/>
</dbReference>
<dbReference type="GO" id="GO:0008333">
    <property type="term" value="P:endosome to lysosome transport"/>
    <property type="evidence" value="ECO:0007669"/>
    <property type="project" value="TreeGrafter"/>
</dbReference>
<dbReference type="Pfam" id="PF05743">
    <property type="entry name" value="UEV"/>
    <property type="match status" value="1"/>
</dbReference>
<dbReference type="CDD" id="cd11685">
    <property type="entry name" value="UEV_TSG101-like"/>
    <property type="match status" value="1"/>
</dbReference>
<name>A0AAV5HI05_9ROSI</name>
<dbReference type="InterPro" id="IPR008883">
    <property type="entry name" value="UEV_N"/>
</dbReference>
<evidence type="ECO:0000259" key="9">
    <source>
        <dbReference type="PROSITE" id="PS51312"/>
    </source>
</evidence>
<keyword evidence="6 8" id="KW-0175">Coiled coil</keyword>
<dbReference type="InterPro" id="IPR052070">
    <property type="entry name" value="ESCRT-I_UEV_domain"/>
</dbReference>
<comment type="similarity">
    <text evidence="2">Belongs to the ubiquitin-conjugating enzyme family. UEV subfamily.</text>
</comment>
<evidence type="ECO:0000256" key="6">
    <source>
        <dbReference type="ARBA" id="ARBA00023054"/>
    </source>
</evidence>
<dbReference type="InterPro" id="IPR037202">
    <property type="entry name" value="ESCRT_assembly_dom"/>
</dbReference>
<reference evidence="11 12" key="1">
    <citation type="journal article" date="2021" name="Commun. Biol.">
        <title>The genome of Shorea leprosula (Dipterocarpaceae) highlights the ecological relevance of drought in aseasonal tropical rainforests.</title>
        <authorList>
            <person name="Ng K.K.S."/>
            <person name="Kobayashi M.J."/>
            <person name="Fawcett J.A."/>
            <person name="Hatakeyama M."/>
            <person name="Paape T."/>
            <person name="Ng C.H."/>
            <person name="Ang C.C."/>
            <person name="Tnah L.H."/>
            <person name="Lee C.T."/>
            <person name="Nishiyama T."/>
            <person name="Sese J."/>
            <person name="O'Brien M.J."/>
            <person name="Copetti D."/>
            <person name="Mohd Noor M.I."/>
            <person name="Ong R.C."/>
            <person name="Putra M."/>
            <person name="Sireger I.Z."/>
            <person name="Indrioko S."/>
            <person name="Kosugi Y."/>
            <person name="Izuno A."/>
            <person name="Isagi Y."/>
            <person name="Lee S.L."/>
            <person name="Shimizu K.K."/>
        </authorList>
    </citation>
    <scope>NUCLEOTIDE SEQUENCE [LARGE SCALE GENOMIC DNA]</scope>
    <source>
        <strain evidence="11">214</strain>
    </source>
</reference>
<keyword evidence="3 7" id="KW-0813">Transport</keyword>
<keyword evidence="12" id="KW-1185">Reference proteome</keyword>
<dbReference type="InterPro" id="IPR017916">
    <property type="entry name" value="SB_dom"/>
</dbReference>
<dbReference type="InterPro" id="IPR016135">
    <property type="entry name" value="UBQ-conjugating_enzyme/RWD"/>
</dbReference>
<comment type="subcellular location">
    <subcellularLocation>
        <location evidence="1">Endosome</location>
    </subcellularLocation>
</comment>
<comment type="caution">
    <text evidence="11">The sequence shown here is derived from an EMBL/GenBank/DDBJ whole genome shotgun (WGS) entry which is preliminary data.</text>
</comment>
<sequence length="333" mass="37481">MNPSSSIQFIETALCCATPCALSYTDPDKKWIIRKHLLSLLQYQPTFRPSSDTFTHNDGTTVNLLNVTGGVKVSRSTPSIPFTIWVHENYPDMAPMVFVLPDSDNPIHRNHPFVDSSGAVITPYIITWKYPKCNLSGLVRNTIKLFRHDHPFSFASGSGFTDPSLVSKMEAIDRLIGMVHYDILALQSKNQVEIEELSILQEELLRRASFTENLVTGLEEERRRLKQSVEELAEGTDRIANWVRFNDPKSITSVAASNTGNGETEEAFEAVDSESEVVLDSLAADLAIDDLISALDRALESRVLGSETYVRQVRNLAREQFDHRVQRWSLTPR</sequence>
<organism evidence="11 12">
    <name type="scientific">Rubroshorea leprosula</name>
    <dbReference type="NCBI Taxonomy" id="152421"/>
    <lineage>
        <taxon>Eukaryota</taxon>
        <taxon>Viridiplantae</taxon>
        <taxon>Streptophyta</taxon>
        <taxon>Embryophyta</taxon>
        <taxon>Tracheophyta</taxon>
        <taxon>Spermatophyta</taxon>
        <taxon>Magnoliopsida</taxon>
        <taxon>eudicotyledons</taxon>
        <taxon>Gunneridae</taxon>
        <taxon>Pentapetalae</taxon>
        <taxon>rosids</taxon>
        <taxon>malvids</taxon>
        <taxon>Malvales</taxon>
        <taxon>Dipterocarpaceae</taxon>
        <taxon>Rubroshorea</taxon>
    </lineage>
</organism>
<evidence type="ECO:0000256" key="4">
    <source>
        <dbReference type="ARBA" id="ARBA00022753"/>
    </source>
</evidence>
<protein>
    <submittedName>
        <fullName evidence="11">Uncharacterized protein</fullName>
    </submittedName>
</protein>
<dbReference type="Proteomes" id="UP001054252">
    <property type="component" value="Unassembled WGS sequence"/>
</dbReference>
<evidence type="ECO:0000313" key="12">
    <source>
        <dbReference type="Proteomes" id="UP001054252"/>
    </source>
</evidence>
<dbReference type="Gene3D" id="3.10.110.10">
    <property type="entry name" value="Ubiquitin Conjugating Enzyme"/>
    <property type="match status" value="1"/>
</dbReference>
<feature type="coiled-coil region" evidence="8">
    <location>
        <begin position="183"/>
        <end position="238"/>
    </location>
</feature>
<dbReference type="Pfam" id="PF09454">
    <property type="entry name" value="Vps23_core"/>
    <property type="match status" value="1"/>
</dbReference>